<keyword evidence="3" id="KW-1185">Reference proteome</keyword>
<organism evidence="2 3">
    <name type="scientific">Actinocorallia libanotica</name>
    <dbReference type="NCBI Taxonomy" id="46162"/>
    <lineage>
        <taxon>Bacteria</taxon>
        <taxon>Bacillati</taxon>
        <taxon>Actinomycetota</taxon>
        <taxon>Actinomycetes</taxon>
        <taxon>Streptosporangiales</taxon>
        <taxon>Thermomonosporaceae</taxon>
        <taxon>Actinocorallia</taxon>
    </lineage>
</organism>
<reference evidence="2 3" key="1">
    <citation type="journal article" date="2019" name="Int. J. Syst. Evol. Microbiol.">
        <title>The Global Catalogue of Microorganisms (GCM) 10K type strain sequencing project: providing services to taxonomists for standard genome sequencing and annotation.</title>
        <authorList>
            <consortium name="The Broad Institute Genomics Platform"/>
            <consortium name="The Broad Institute Genome Sequencing Center for Infectious Disease"/>
            <person name="Wu L."/>
            <person name="Ma J."/>
        </authorList>
    </citation>
    <scope>NUCLEOTIDE SEQUENCE [LARGE SCALE GENOMIC DNA]</scope>
    <source>
        <strain evidence="2 3">JCM 10696</strain>
    </source>
</reference>
<feature type="domain" description="VOC" evidence="1">
    <location>
        <begin position="4"/>
        <end position="112"/>
    </location>
</feature>
<comment type="caution">
    <text evidence="2">The sequence shown here is derived from an EMBL/GenBank/DDBJ whole genome shotgun (WGS) entry which is preliminary data.</text>
</comment>
<proteinExistence type="predicted"/>
<dbReference type="InterPro" id="IPR037523">
    <property type="entry name" value="VOC_core"/>
</dbReference>
<dbReference type="EMBL" id="BAAAHH010000021">
    <property type="protein sequence ID" value="GAA0958638.1"/>
    <property type="molecule type" value="Genomic_DNA"/>
</dbReference>
<dbReference type="RefSeq" id="WP_344243121.1">
    <property type="nucleotide sequence ID" value="NZ_BAAAHH010000021.1"/>
</dbReference>
<accession>A0ABN1RJU8</accession>
<evidence type="ECO:0000259" key="1">
    <source>
        <dbReference type="PROSITE" id="PS51819"/>
    </source>
</evidence>
<dbReference type="Proteomes" id="UP001500665">
    <property type="component" value="Unassembled WGS sequence"/>
</dbReference>
<evidence type="ECO:0000313" key="3">
    <source>
        <dbReference type="Proteomes" id="UP001500665"/>
    </source>
</evidence>
<sequence>MLLGLRTIVYPAPDLAAATEWYTRLLGFAPYFEEPYYVGFDVGGYELALQPPHLLGGDTPVTYWGVPDIGAALARLLEHGATEHGPVREVGGGIRVATVLTPQHTVLGIIENPHFAPREKTG</sequence>
<dbReference type="InterPro" id="IPR004360">
    <property type="entry name" value="Glyas_Fos-R_dOase_dom"/>
</dbReference>
<gene>
    <name evidence="2" type="ORF">GCM10009550_47420</name>
</gene>
<protein>
    <submittedName>
        <fullName evidence="2">VOC family protein</fullName>
    </submittedName>
</protein>
<dbReference type="Pfam" id="PF00903">
    <property type="entry name" value="Glyoxalase"/>
    <property type="match status" value="1"/>
</dbReference>
<dbReference type="InterPro" id="IPR029068">
    <property type="entry name" value="Glyas_Bleomycin-R_OHBP_Dase"/>
</dbReference>
<evidence type="ECO:0000313" key="2">
    <source>
        <dbReference type="EMBL" id="GAA0958638.1"/>
    </source>
</evidence>
<dbReference type="SUPFAM" id="SSF54593">
    <property type="entry name" value="Glyoxalase/Bleomycin resistance protein/Dihydroxybiphenyl dioxygenase"/>
    <property type="match status" value="1"/>
</dbReference>
<name>A0ABN1RJU8_9ACTN</name>
<dbReference type="PROSITE" id="PS51819">
    <property type="entry name" value="VOC"/>
    <property type="match status" value="1"/>
</dbReference>
<dbReference type="Gene3D" id="3.10.180.10">
    <property type="entry name" value="2,3-Dihydroxybiphenyl 1,2-Dioxygenase, domain 1"/>
    <property type="match status" value="1"/>
</dbReference>